<feature type="binding site" evidence="13">
    <location>
        <position position="209"/>
    </location>
    <ligand>
        <name>Zn(2+)</name>
        <dbReference type="ChEBI" id="CHEBI:29105"/>
    </ligand>
</feature>
<dbReference type="FunFam" id="3.40.50.620:FF:000068">
    <property type="entry name" value="Cysteine--tRNA ligase"/>
    <property type="match status" value="1"/>
</dbReference>
<dbReference type="InterPro" id="IPR014729">
    <property type="entry name" value="Rossmann-like_a/b/a_fold"/>
</dbReference>
<keyword evidence="11 13" id="KW-0030">Aminoacyl-tRNA synthetase</keyword>
<evidence type="ECO:0000256" key="8">
    <source>
        <dbReference type="ARBA" id="ARBA00022833"/>
    </source>
</evidence>
<dbReference type="GO" id="GO:0005829">
    <property type="term" value="C:cytosol"/>
    <property type="evidence" value="ECO:0007669"/>
    <property type="project" value="TreeGrafter"/>
</dbReference>
<feature type="short sequence motif" description="'HIGH' region" evidence="13">
    <location>
        <begin position="31"/>
        <end position="41"/>
    </location>
</feature>
<evidence type="ECO:0000313" key="15">
    <source>
        <dbReference type="EMBL" id="GGX60607.1"/>
    </source>
</evidence>
<evidence type="ECO:0000256" key="12">
    <source>
        <dbReference type="ARBA" id="ARBA00047398"/>
    </source>
</evidence>
<accession>A0A918KEP8</accession>
<keyword evidence="4 13" id="KW-0963">Cytoplasm</keyword>
<evidence type="ECO:0000256" key="5">
    <source>
        <dbReference type="ARBA" id="ARBA00022598"/>
    </source>
</evidence>
<evidence type="ECO:0000313" key="16">
    <source>
        <dbReference type="Proteomes" id="UP000626148"/>
    </source>
</evidence>
<dbReference type="NCBIfam" id="TIGR00435">
    <property type="entry name" value="cysS"/>
    <property type="match status" value="1"/>
</dbReference>
<feature type="binding site" evidence="13">
    <location>
        <position position="234"/>
    </location>
    <ligand>
        <name>Zn(2+)</name>
        <dbReference type="ChEBI" id="CHEBI:29105"/>
    </ligand>
</feature>
<keyword evidence="7 13" id="KW-0547">Nucleotide-binding</keyword>
<dbReference type="InterPro" id="IPR009080">
    <property type="entry name" value="tRNAsynth_Ia_anticodon-bd"/>
</dbReference>
<keyword evidence="6 13" id="KW-0479">Metal-binding</keyword>
<dbReference type="HAMAP" id="MF_00041">
    <property type="entry name" value="Cys_tRNA_synth"/>
    <property type="match status" value="1"/>
</dbReference>
<dbReference type="Proteomes" id="UP000626148">
    <property type="component" value="Unassembled WGS sequence"/>
</dbReference>
<comment type="subcellular location">
    <subcellularLocation>
        <location evidence="1 13">Cytoplasm</location>
    </subcellularLocation>
</comment>
<keyword evidence="8 13" id="KW-0862">Zinc</keyword>
<dbReference type="SUPFAM" id="SSF52374">
    <property type="entry name" value="Nucleotidylyl transferase"/>
    <property type="match status" value="1"/>
</dbReference>
<dbReference type="CDD" id="cd00672">
    <property type="entry name" value="CysRS_core"/>
    <property type="match status" value="1"/>
</dbReference>
<dbReference type="InterPro" id="IPR024909">
    <property type="entry name" value="Cys-tRNA/MSH_ligase"/>
</dbReference>
<dbReference type="Pfam" id="PF01406">
    <property type="entry name" value="tRNA-synt_1e"/>
    <property type="match status" value="1"/>
</dbReference>
<sequence length="462" mass="52179">MTLYLYNTLSGKKEVFEPQDPNRVTFYACGPTVYNYVHVGNGRSAVVFDLLNRLLQKLYPNVIFARNITDVDDKINASAKEEGVDIKQYAERFTEAYADDMQRLGNQVPTLQPKATEHIPQIIDIIQRLIERGHAYESEGHVLFAVESMDDYGRLSHRNLDDMLAGARVEVADYKRNPMDFVLWKPSSDDLPGWDSPWGRGRPGWHIECTAMIMHHLGETIDIHGGGSDLVFPHHENEMAQGKCCVPDSHGYARYWVHNAMLDVEGEKMSKSLGNFTLLRDVLDAFPGELVRLALLSAHYRSNLNWSEQLIHQSRQTLDRLYTVLRDSEDLEPDMPADLLSLEAIQALLDDLNTPKALAALHEASGRFFKTEDKAERARIKGEIISVCGVLGLLQEDPESWFKGDGGEGGLTEDEIEALIQARQDAKKAKDFARADAIRDELKEKGVVIQDTREGTRWSREG</sequence>
<organism evidence="15 16">
    <name type="scientific">Saccharospirillum salsuginis</name>
    <dbReference type="NCBI Taxonomy" id="418750"/>
    <lineage>
        <taxon>Bacteria</taxon>
        <taxon>Pseudomonadati</taxon>
        <taxon>Pseudomonadota</taxon>
        <taxon>Gammaproteobacteria</taxon>
        <taxon>Oceanospirillales</taxon>
        <taxon>Saccharospirillaceae</taxon>
        <taxon>Saccharospirillum</taxon>
    </lineage>
</organism>
<dbReference type="GO" id="GO:0005524">
    <property type="term" value="F:ATP binding"/>
    <property type="evidence" value="ECO:0007669"/>
    <property type="project" value="UniProtKB-UniRule"/>
</dbReference>
<dbReference type="InterPro" id="IPR056411">
    <property type="entry name" value="CysS_C"/>
</dbReference>
<dbReference type="InterPro" id="IPR015803">
    <property type="entry name" value="Cys-tRNA-ligase"/>
</dbReference>
<keyword evidence="5 13" id="KW-0436">Ligase</keyword>
<dbReference type="CDD" id="cd07963">
    <property type="entry name" value="Anticodon_Ia_Cys"/>
    <property type="match status" value="1"/>
</dbReference>
<dbReference type="RefSeq" id="WP_189610241.1">
    <property type="nucleotide sequence ID" value="NZ_BMXR01000007.1"/>
</dbReference>
<feature type="binding site" evidence="13">
    <location>
        <position position="238"/>
    </location>
    <ligand>
        <name>Zn(2+)</name>
        <dbReference type="ChEBI" id="CHEBI:29105"/>
    </ligand>
</feature>
<feature type="binding site" evidence="13">
    <location>
        <position position="271"/>
    </location>
    <ligand>
        <name>ATP</name>
        <dbReference type="ChEBI" id="CHEBI:30616"/>
    </ligand>
</feature>
<evidence type="ECO:0000256" key="10">
    <source>
        <dbReference type="ARBA" id="ARBA00022917"/>
    </source>
</evidence>
<keyword evidence="9 13" id="KW-0067">ATP-binding</keyword>
<reference evidence="15" key="2">
    <citation type="submission" date="2020-09" db="EMBL/GenBank/DDBJ databases">
        <authorList>
            <person name="Sun Q."/>
            <person name="Kim S."/>
        </authorList>
    </citation>
    <scope>NUCLEOTIDE SEQUENCE</scope>
    <source>
        <strain evidence="15">KCTC 22169</strain>
    </source>
</reference>
<proteinExistence type="inferred from homology"/>
<dbReference type="Pfam" id="PF23493">
    <property type="entry name" value="CysS_C"/>
    <property type="match status" value="1"/>
</dbReference>
<dbReference type="Gene3D" id="3.40.50.620">
    <property type="entry name" value="HUPs"/>
    <property type="match status" value="1"/>
</dbReference>
<dbReference type="GO" id="GO:0006423">
    <property type="term" value="P:cysteinyl-tRNA aminoacylation"/>
    <property type="evidence" value="ECO:0007669"/>
    <property type="project" value="UniProtKB-UniRule"/>
</dbReference>
<dbReference type="PANTHER" id="PTHR10890:SF3">
    <property type="entry name" value="CYSTEINE--TRNA LIGASE, CYTOPLASMIC"/>
    <property type="match status" value="1"/>
</dbReference>
<dbReference type="EC" id="6.1.1.16" evidence="13"/>
<dbReference type="SUPFAM" id="SSF47323">
    <property type="entry name" value="Anticodon-binding domain of a subclass of class I aminoacyl-tRNA synthetases"/>
    <property type="match status" value="1"/>
</dbReference>
<comment type="caution">
    <text evidence="15">The sequence shown here is derived from an EMBL/GenBank/DDBJ whole genome shotgun (WGS) entry which is preliminary data.</text>
</comment>
<comment type="catalytic activity">
    <reaction evidence="12 13">
        <text>tRNA(Cys) + L-cysteine + ATP = L-cysteinyl-tRNA(Cys) + AMP + diphosphate</text>
        <dbReference type="Rhea" id="RHEA:17773"/>
        <dbReference type="Rhea" id="RHEA-COMP:9661"/>
        <dbReference type="Rhea" id="RHEA-COMP:9679"/>
        <dbReference type="ChEBI" id="CHEBI:30616"/>
        <dbReference type="ChEBI" id="CHEBI:33019"/>
        <dbReference type="ChEBI" id="CHEBI:35235"/>
        <dbReference type="ChEBI" id="CHEBI:78442"/>
        <dbReference type="ChEBI" id="CHEBI:78517"/>
        <dbReference type="ChEBI" id="CHEBI:456215"/>
        <dbReference type="EC" id="6.1.1.16"/>
    </reaction>
</comment>
<evidence type="ECO:0000256" key="13">
    <source>
        <dbReference type="HAMAP-Rule" id="MF_00041"/>
    </source>
</evidence>
<feature type="binding site" evidence="13">
    <location>
        <position position="29"/>
    </location>
    <ligand>
        <name>Zn(2+)</name>
        <dbReference type="ChEBI" id="CHEBI:29105"/>
    </ligand>
</feature>
<dbReference type="InterPro" id="IPR032678">
    <property type="entry name" value="tRNA-synt_1_cat_dom"/>
</dbReference>
<name>A0A918KEP8_9GAMM</name>
<comment type="subunit">
    <text evidence="3 13">Monomer.</text>
</comment>
<feature type="short sequence motif" description="'KMSKS' region" evidence="13">
    <location>
        <begin position="268"/>
        <end position="272"/>
    </location>
</feature>
<keyword evidence="10 13" id="KW-0648">Protein biosynthesis</keyword>
<evidence type="ECO:0000256" key="3">
    <source>
        <dbReference type="ARBA" id="ARBA00011245"/>
    </source>
</evidence>
<evidence type="ECO:0000256" key="11">
    <source>
        <dbReference type="ARBA" id="ARBA00023146"/>
    </source>
</evidence>
<dbReference type="AlphaFoldDB" id="A0A918KEP8"/>
<dbReference type="SMART" id="SM00840">
    <property type="entry name" value="DALR_2"/>
    <property type="match status" value="1"/>
</dbReference>
<keyword evidence="16" id="KW-1185">Reference proteome</keyword>
<dbReference type="Pfam" id="PF09190">
    <property type="entry name" value="DALR_2"/>
    <property type="match status" value="1"/>
</dbReference>
<dbReference type="PANTHER" id="PTHR10890">
    <property type="entry name" value="CYSTEINYL-TRNA SYNTHETASE"/>
    <property type="match status" value="1"/>
</dbReference>
<reference evidence="15" key="1">
    <citation type="journal article" date="2014" name="Int. J. Syst. Evol. Microbiol.">
        <title>Complete genome sequence of Corynebacterium casei LMG S-19264T (=DSM 44701T), isolated from a smear-ripened cheese.</title>
        <authorList>
            <consortium name="US DOE Joint Genome Institute (JGI-PGF)"/>
            <person name="Walter F."/>
            <person name="Albersmeier A."/>
            <person name="Kalinowski J."/>
            <person name="Ruckert C."/>
        </authorList>
    </citation>
    <scope>NUCLEOTIDE SEQUENCE</scope>
    <source>
        <strain evidence="15">KCTC 22169</strain>
    </source>
</reference>
<comment type="similarity">
    <text evidence="2 13">Belongs to the class-I aminoacyl-tRNA synthetase family.</text>
</comment>
<evidence type="ECO:0000256" key="4">
    <source>
        <dbReference type="ARBA" id="ARBA00022490"/>
    </source>
</evidence>
<evidence type="ECO:0000256" key="2">
    <source>
        <dbReference type="ARBA" id="ARBA00005594"/>
    </source>
</evidence>
<evidence type="ECO:0000259" key="14">
    <source>
        <dbReference type="SMART" id="SM00840"/>
    </source>
</evidence>
<feature type="domain" description="Cysteinyl-tRNA synthetase class Ia DALR" evidence="14">
    <location>
        <begin position="343"/>
        <end position="402"/>
    </location>
</feature>
<dbReference type="InterPro" id="IPR015273">
    <property type="entry name" value="Cys-tRNA-synt_Ia_DALR"/>
</dbReference>
<dbReference type="PRINTS" id="PR00983">
    <property type="entry name" value="TRNASYNTHCYS"/>
</dbReference>
<evidence type="ECO:0000256" key="7">
    <source>
        <dbReference type="ARBA" id="ARBA00022741"/>
    </source>
</evidence>
<dbReference type="GO" id="GO:0004817">
    <property type="term" value="F:cysteine-tRNA ligase activity"/>
    <property type="evidence" value="ECO:0007669"/>
    <property type="project" value="UniProtKB-UniRule"/>
</dbReference>
<protein>
    <recommendedName>
        <fullName evidence="13">Cysteine--tRNA ligase</fullName>
        <ecNumber evidence="13">6.1.1.16</ecNumber>
    </recommendedName>
    <alternativeName>
        <fullName evidence="13">Cysteinyl-tRNA synthetase</fullName>
        <shortName evidence="13">CysRS</shortName>
    </alternativeName>
</protein>
<dbReference type="GO" id="GO:0008270">
    <property type="term" value="F:zinc ion binding"/>
    <property type="evidence" value="ECO:0007669"/>
    <property type="project" value="UniProtKB-UniRule"/>
</dbReference>
<dbReference type="EMBL" id="BMXR01000007">
    <property type="protein sequence ID" value="GGX60607.1"/>
    <property type="molecule type" value="Genomic_DNA"/>
</dbReference>
<gene>
    <name evidence="13 15" type="primary">cysS</name>
    <name evidence="15" type="ORF">GCM10007392_30790</name>
</gene>
<dbReference type="Gene3D" id="1.20.120.1910">
    <property type="entry name" value="Cysteine-tRNA ligase, C-terminal anti-codon recognition domain"/>
    <property type="match status" value="1"/>
</dbReference>
<evidence type="ECO:0000256" key="6">
    <source>
        <dbReference type="ARBA" id="ARBA00022723"/>
    </source>
</evidence>
<evidence type="ECO:0000256" key="9">
    <source>
        <dbReference type="ARBA" id="ARBA00022840"/>
    </source>
</evidence>
<comment type="cofactor">
    <cofactor evidence="13">
        <name>Zn(2+)</name>
        <dbReference type="ChEBI" id="CHEBI:29105"/>
    </cofactor>
    <text evidence="13">Binds 1 zinc ion per subunit.</text>
</comment>
<evidence type="ECO:0000256" key="1">
    <source>
        <dbReference type="ARBA" id="ARBA00004496"/>
    </source>
</evidence>